<evidence type="ECO:0000256" key="5">
    <source>
        <dbReference type="SAM" id="MobiDB-lite"/>
    </source>
</evidence>
<feature type="binding site" evidence="4">
    <location>
        <position position="313"/>
    </location>
    <ligand>
        <name>Mg(2+)</name>
        <dbReference type="ChEBI" id="CHEBI:18420"/>
    </ligand>
</feature>
<protein>
    <recommendedName>
        <fullName evidence="4">Isochorismate synthase MenF</fullName>
        <ecNumber evidence="4">5.4.4.2</ecNumber>
    </recommendedName>
    <alternativeName>
        <fullName evidence="4">Isochorismate mutase</fullName>
    </alternativeName>
</protein>
<keyword evidence="4" id="KW-0460">Magnesium</keyword>
<feature type="region of interest" description="Disordered" evidence="5">
    <location>
        <begin position="465"/>
        <end position="486"/>
    </location>
</feature>
<dbReference type="GO" id="GO:0009234">
    <property type="term" value="P:menaquinone biosynthetic process"/>
    <property type="evidence" value="ECO:0007669"/>
    <property type="project" value="UniProtKB-UniRule"/>
</dbReference>
<accession>A0AB35T5N4</accession>
<dbReference type="NCBIfam" id="TIGR00543">
    <property type="entry name" value="isochor_syn"/>
    <property type="match status" value="1"/>
</dbReference>
<dbReference type="HAMAP" id="MF_01935">
    <property type="entry name" value="MenF"/>
    <property type="match status" value="1"/>
</dbReference>
<comment type="cofactor">
    <cofactor evidence="4">
        <name>Mg(2+)</name>
        <dbReference type="ChEBI" id="CHEBI:18420"/>
    </cofactor>
</comment>
<comment type="pathway">
    <text evidence="4">Quinol/quinone metabolism; menaquinone biosynthesis.</text>
</comment>
<feature type="compositionally biased region" description="Basic and acidic residues" evidence="5">
    <location>
        <begin position="476"/>
        <end position="486"/>
    </location>
</feature>
<comment type="catalytic activity">
    <reaction evidence="1 4">
        <text>chorismate = isochorismate</text>
        <dbReference type="Rhea" id="RHEA:18985"/>
        <dbReference type="ChEBI" id="CHEBI:29748"/>
        <dbReference type="ChEBI" id="CHEBI:29780"/>
        <dbReference type="EC" id="5.4.4.2"/>
    </reaction>
</comment>
<comment type="function">
    <text evidence="4">Catalyzes the conversion of chorismate to isochorismate.</text>
</comment>
<reference evidence="7" key="1">
    <citation type="submission" date="2023-11" db="EMBL/GenBank/DDBJ databases">
        <title>MicrobeMod: A computational toolkit for identifying prokaryotic methylation and restriction-modification with nanopore sequencing.</title>
        <authorList>
            <person name="Crits-Christoph A."/>
            <person name="Kang S.C."/>
            <person name="Lee H."/>
            <person name="Ostrov N."/>
        </authorList>
    </citation>
    <scope>NUCLEOTIDE SEQUENCE</scope>
    <source>
        <strain evidence="7">ATCC 51242</strain>
    </source>
</reference>
<organism evidence="7 8">
    <name type="scientific">Rubrobacter radiotolerans</name>
    <name type="common">Arthrobacter radiotolerans</name>
    <dbReference type="NCBI Taxonomy" id="42256"/>
    <lineage>
        <taxon>Bacteria</taxon>
        <taxon>Bacillati</taxon>
        <taxon>Actinomycetota</taxon>
        <taxon>Rubrobacteria</taxon>
        <taxon>Rubrobacterales</taxon>
        <taxon>Rubrobacteraceae</taxon>
        <taxon>Rubrobacter</taxon>
    </lineage>
</organism>
<dbReference type="PANTHER" id="PTHR42839">
    <property type="entry name" value="ISOCHORISMATE SYNTHASE ENTC"/>
    <property type="match status" value="1"/>
</dbReference>
<evidence type="ECO:0000259" key="6">
    <source>
        <dbReference type="Pfam" id="PF00425"/>
    </source>
</evidence>
<evidence type="ECO:0000256" key="1">
    <source>
        <dbReference type="ARBA" id="ARBA00000799"/>
    </source>
</evidence>
<dbReference type="Pfam" id="PF00425">
    <property type="entry name" value="Chorismate_bind"/>
    <property type="match status" value="1"/>
</dbReference>
<dbReference type="GO" id="GO:0000287">
    <property type="term" value="F:magnesium ion binding"/>
    <property type="evidence" value="ECO:0007669"/>
    <property type="project" value="UniProtKB-UniRule"/>
</dbReference>
<name>A0AB35T5N4_RUBRA</name>
<dbReference type="InterPro" id="IPR015890">
    <property type="entry name" value="Chorismate_C"/>
</dbReference>
<feature type="binding site" evidence="4">
    <location>
        <position position="447"/>
    </location>
    <ligand>
        <name>Mg(2+)</name>
        <dbReference type="ChEBI" id="CHEBI:18420"/>
    </ligand>
</feature>
<comment type="caution">
    <text evidence="7">The sequence shown here is derived from an EMBL/GenBank/DDBJ whole genome shotgun (WGS) entry which is preliminary data.</text>
</comment>
<comment type="similarity">
    <text evidence="2 4">Belongs to the isochorismate synthase family.</text>
</comment>
<evidence type="ECO:0000256" key="4">
    <source>
        <dbReference type="HAMAP-Rule" id="MF_01935"/>
    </source>
</evidence>
<proteinExistence type="inferred from homology"/>
<gene>
    <name evidence="4" type="primary">menF</name>
    <name evidence="7" type="ORF">SIL72_13335</name>
</gene>
<dbReference type="Gene3D" id="3.60.120.10">
    <property type="entry name" value="Anthranilate synthase"/>
    <property type="match status" value="1"/>
</dbReference>
<dbReference type="EMBL" id="JAWXXX010000001">
    <property type="protein sequence ID" value="MDX5895004.1"/>
    <property type="molecule type" value="Genomic_DNA"/>
</dbReference>
<dbReference type="RefSeq" id="WP_051589746.1">
    <property type="nucleotide sequence ID" value="NZ_CP007514.1"/>
</dbReference>
<dbReference type="InterPro" id="IPR004561">
    <property type="entry name" value="IsoChor_synthase"/>
</dbReference>
<feature type="active site" description="Proton donor" evidence="4">
    <location>
        <position position="269"/>
    </location>
</feature>
<feature type="domain" description="Chorismate-utilising enzyme C-terminal" evidence="6">
    <location>
        <begin position="198"/>
        <end position="451"/>
    </location>
</feature>
<keyword evidence="4" id="KW-0474">Menaquinone biosynthesis</keyword>
<evidence type="ECO:0000256" key="2">
    <source>
        <dbReference type="ARBA" id="ARBA00005297"/>
    </source>
</evidence>
<feature type="active site" description="Proton acceptor" evidence="4">
    <location>
        <position position="218"/>
    </location>
</feature>
<keyword evidence="3 4" id="KW-0413">Isomerase</keyword>
<dbReference type="SUPFAM" id="SSF56322">
    <property type="entry name" value="ADC synthase"/>
    <property type="match status" value="1"/>
</dbReference>
<keyword evidence="4" id="KW-0479">Metal-binding</keyword>
<evidence type="ECO:0000256" key="3">
    <source>
        <dbReference type="ARBA" id="ARBA00023235"/>
    </source>
</evidence>
<dbReference type="InterPro" id="IPR005801">
    <property type="entry name" value="ADC_synthase"/>
</dbReference>
<dbReference type="Proteomes" id="UP001281130">
    <property type="component" value="Unassembled WGS sequence"/>
</dbReference>
<sequence>MRPVRELAGLVRELLLRPESRGGERRAVRLAVEFSAGAGEVPSLETPLGWLFSLKNRTEAQLFPKVYWSGREAARRGGRESAAVGAAHRADGLQATLLAAADSPETRYYGGLRFDSGYPEERRDARWSGFGDGSFVLPRVELSRDDGLCVLSCNLVLPDDAKYAESLPAFVEGLMAEDPAGPDGAAPRLVARRDRPDFEGWSREVERAVEEFRERPGKVVFARRADLDFDGDLDALSLLGSLKAATPGCFHFYFEPEPGGAAFIGATPERLYGREGRAVRSEAVAGTRPRGASAADDDGLLEELLGSEKDRAEQRYVRDSIERDLRKLCAALTVEEGVSEMKLASRRHLVSRFRGTLAEGVTDADVIRALHPTPAVGGYPKGEAILRLRDSEPFDRGWYAGPVGWLSRDAAELAVGIRSGLVGGSRLSLFSGAGIVAGSTPGGEWAEIEQKISDFILVLGDGESSGAAPAVALPHDAPDSLERATG</sequence>
<dbReference type="InterPro" id="IPR034681">
    <property type="entry name" value="MenF"/>
</dbReference>
<dbReference type="AlphaFoldDB" id="A0AB35T5N4"/>
<comment type="pathway">
    <text evidence="4">Quinol/quinone metabolism; 1,4-dihydroxy-2-naphthoate biosynthesis; 1,4-dihydroxy-2-naphthoate from chorismate: step 1/7.</text>
</comment>
<evidence type="ECO:0000313" key="7">
    <source>
        <dbReference type="EMBL" id="MDX5895004.1"/>
    </source>
</evidence>
<dbReference type="PANTHER" id="PTHR42839:SF2">
    <property type="entry name" value="ISOCHORISMATE SYNTHASE ENTC"/>
    <property type="match status" value="1"/>
</dbReference>
<evidence type="ECO:0000313" key="8">
    <source>
        <dbReference type="Proteomes" id="UP001281130"/>
    </source>
</evidence>
<dbReference type="EC" id="5.4.4.2" evidence="4"/>
<dbReference type="GO" id="GO:0008909">
    <property type="term" value="F:isochorismate synthase activity"/>
    <property type="evidence" value="ECO:0007669"/>
    <property type="project" value="UniProtKB-UniRule"/>
</dbReference>